<dbReference type="EMBL" id="JAFCMP010000390">
    <property type="protein sequence ID" value="KAG5180454.1"/>
    <property type="molecule type" value="Genomic_DNA"/>
</dbReference>
<evidence type="ECO:0008006" key="5">
    <source>
        <dbReference type="Google" id="ProtNLM"/>
    </source>
</evidence>
<dbReference type="CDD" id="cd23696">
    <property type="entry name" value="PsbW"/>
    <property type="match status" value="1"/>
</dbReference>
<proteinExistence type="predicted"/>
<accession>A0A835Z064</accession>
<feature type="signal peptide" evidence="2">
    <location>
        <begin position="1"/>
        <end position="17"/>
    </location>
</feature>
<dbReference type="AlphaFoldDB" id="A0A835Z064"/>
<keyword evidence="1" id="KW-0812">Transmembrane</keyword>
<keyword evidence="1" id="KW-0472">Membrane</keyword>
<evidence type="ECO:0000256" key="1">
    <source>
        <dbReference type="SAM" id="Phobius"/>
    </source>
</evidence>
<gene>
    <name evidence="3" type="ORF">JKP88DRAFT_223209</name>
</gene>
<comment type="caution">
    <text evidence="3">The sequence shown here is derived from an EMBL/GenBank/DDBJ whole genome shotgun (WGS) entry which is preliminary data.</text>
</comment>
<dbReference type="OrthoDB" id="196134at2759"/>
<keyword evidence="2" id="KW-0732">Signal</keyword>
<keyword evidence="1" id="KW-1133">Transmembrane helix</keyword>
<keyword evidence="4" id="KW-1185">Reference proteome</keyword>
<dbReference type="Proteomes" id="UP000664859">
    <property type="component" value="Unassembled WGS sequence"/>
</dbReference>
<sequence length="109" mass="11391">MYKVLLAALCMVAAASAFVAPAAPTAIRATTTVMSAAPKAGAIATVSAALLSAAPALATEGTSEALGIDNPLAFWVPLTVIFAINLIFFQWARTQPEGEFFGEYDERRN</sequence>
<evidence type="ECO:0000256" key="2">
    <source>
        <dbReference type="SAM" id="SignalP"/>
    </source>
</evidence>
<organism evidence="3 4">
    <name type="scientific">Tribonema minus</name>
    <dbReference type="NCBI Taxonomy" id="303371"/>
    <lineage>
        <taxon>Eukaryota</taxon>
        <taxon>Sar</taxon>
        <taxon>Stramenopiles</taxon>
        <taxon>Ochrophyta</taxon>
        <taxon>PX clade</taxon>
        <taxon>Xanthophyceae</taxon>
        <taxon>Tribonematales</taxon>
        <taxon>Tribonemataceae</taxon>
        <taxon>Tribonema</taxon>
    </lineage>
</organism>
<name>A0A835Z064_9STRA</name>
<feature type="transmembrane region" description="Helical" evidence="1">
    <location>
        <begin position="72"/>
        <end position="92"/>
    </location>
</feature>
<protein>
    <recommendedName>
        <fullName evidence="5">PSII 6.1 kDa protein</fullName>
    </recommendedName>
</protein>
<reference evidence="3" key="1">
    <citation type="submission" date="2021-02" db="EMBL/GenBank/DDBJ databases">
        <title>First Annotated Genome of the Yellow-green Alga Tribonema minus.</title>
        <authorList>
            <person name="Mahan K.M."/>
        </authorList>
    </citation>
    <scope>NUCLEOTIDE SEQUENCE</scope>
    <source>
        <strain evidence="3">UTEX B ZZ1240</strain>
    </source>
</reference>
<feature type="chain" id="PRO_5032891902" description="PSII 6.1 kDa protein" evidence="2">
    <location>
        <begin position="18"/>
        <end position="109"/>
    </location>
</feature>
<evidence type="ECO:0000313" key="3">
    <source>
        <dbReference type="EMBL" id="KAG5180454.1"/>
    </source>
</evidence>
<evidence type="ECO:0000313" key="4">
    <source>
        <dbReference type="Proteomes" id="UP000664859"/>
    </source>
</evidence>